<dbReference type="InterPro" id="IPR050430">
    <property type="entry name" value="Peptidase_S1"/>
</dbReference>
<feature type="domain" description="Peptidase S1" evidence="7">
    <location>
        <begin position="40"/>
        <end position="270"/>
    </location>
</feature>
<dbReference type="InterPro" id="IPR018114">
    <property type="entry name" value="TRYPSIN_HIS"/>
</dbReference>
<dbReference type="GO" id="GO:0051604">
    <property type="term" value="P:protein maturation"/>
    <property type="evidence" value="ECO:0007669"/>
    <property type="project" value="UniProtKB-ARBA"/>
</dbReference>
<feature type="chain" id="PRO_5003076078" evidence="6">
    <location>
        <begin position="31"/>
        <end position="271"/>
    </location>
</feature>
<keyword evidence="9" id="KW-1185">Reference proteome</keyword>
<dbReference type="eggNOG" id="COG5640">
    <property type="taxonomic scope" value="Bacteria"/>
</dbReference>
<dbReference type="GO" id="GO:0006508">
    <property type="term" value="P:proteolysis"/>
    <property type="evidence" value="ECO:0007669"/>
    <property type="project" value="UniProtKB-KW"/>
</dbReference>
<dbReference type="SUPFAM" id="SSF50494">
    <property type="entry name" value="Trypsin-like serine proteases"/>
    <property type="match status" value="1"/>
</dbReference>
<dbReference type="InterPro" id="IPR043504">
    <property type="entry name" value="Peptidase_S1_PA_chymotrypsin"/>
</dbReference>
<dbReference type="InterPro" id="IPR009003">
    <property type="entry name" value="Peptidase_S1_PA"/>
</dbReference>
<dbReference type="EMBL" id="CM000914">
    <property type="protein sequence ID" value="EFG03889.2"/>
    <property type="molecule type" value="Genomic_DNA"/>
</dbReference>
<keyword evidence="3" id="KW-0964">Secreted</keyword>
<dbReference type="PRINTS" id="PR00722">
    <property type="entry name" value="CHYMOTRYPSIN"/>
</dbReference>
<dbReference type="InterPro" id="IPR001254">
    <property type="entry name" value="Trypsin_dom"/>
</dbReference>
<dbReference type="Gene3D" id="2.40.10.10">
    <property type="entry name" value="Trypsin-like serine proteases"/>
    <property type="match status" value="1"/>
</dbReference>
<dbReference type="SMART" id="SM00020">
    <property type="entry name" value="Tryp_SPc"/>
    <property type="match status" value="1"/>
</dbReference>
<evidence type="ECO:0000256" key="3">
    <source>
        <dbReference type="ARBA" id="ARBA00022525"/>
    </source>
</evidence>
<dbReference type="PANTHER" id="PTHR24276:SF96">
    <property type="entry name" value="PEPTIDASE S1 DOMAIN-CONTAINING PROTEIN"/>
    <property type="match status" value="1"/>
</dbReference>
<dbReference type="FunFam" id="2.40.10.10:FF:000047">
    <property type="entry name" value="Trypsin eta"/>
    <property type="match status" value="1"/>
</dbReference>
<evidence type="ECO:0000259" key="7">
    <source>
        <dbReference type="PROSITE" id="PS50240"/>
    </source>
</evidence>
<dbReference type="Proteomes" id="UP000002357">
    <property type="component" value="Plasmid pSCL4"/>
</dbReference>
<keyword evidence="5" id="KW-0720">Serine protease</keyword>
<feature type="signal peptide" evidence="6">
    <location>
        <begin position="1"/>
        <end position="30"/>
    </location>
</feature>
<name>D5SIZ6_STRCL</name>
<dbReference type="CDD" id="cd00190">
    <property type="entry name" value="Tryp_SPc"/>
    <property type="match status" value="1"/>
</dbReference>
<dbReference type="RefSeq" id="WP_003963073.1">
    <property type="nucleotide sequence ID" value="NZ_CM000914.1"/>
</dbReference>
<keyword evidence="4" id="KW-1015">Disulfide bond</keyword>
<dbReference type="PROSITE" id="PS50240">
    <property type="entry name" value="TRYPSIN_DOM"/>
    <property type="match status" value="1"/>
</dbReference>
<dbReference type="MEROPS" id="S01.166"/>
<dbReference type="GO" id="GO:0004252">
    <property type="term" value="F:serine-type endopeptidase activity"/>
    <property type="evidence" value="ECO:0007669"/>
    <property type="project" value="InterPro"/>
</dbReference>
<dbReference type="PROSITE" id="PS00135">
    <property type="entry name" value="TRYPSIN_SER"/>
    <property type="match status" value="1"/>
</dbReference>
<dbReference type="GO" id="GO:0005576">
    <property type="term" value="C:extracellular region"/>
    <property type="evidence" value="ECO:0007669"/>
    <property type="project" value="UniProtKB-SubCell"/>
</dbReference>
<dbReference type="GeneID" id="93733557"/>
<protein>
    <submittedName>
        <fullName evidence="8">Chymotrypsin-2-like protease</fullName>
    </submittedName>
</protein>
<dbReference type="AlphaFoldDB" id="D5SIZ6"/>
<keyword evidence="5" id="KW-0378">Hydrolase</keyword>
<dbReference type="InterPro" id="IPR001314">
    <property type="entry name" value="Peptidase_S1A"/>
</dbReference>
<accession>D5SIZ6</accession>
<proteinExistence type="inferred from homology"/>
<reference evidence="8 9" key="1">
    <citation type="journal article" date="2010" name="Genome Biol. Evol.">
        <title>The sequence of a 1.8-mb bacterial linear plasmid reveals a rich evolutionary reservoir of secondary metabolic pathways.</title>
        <authorList>
            <person name="Medema M.H."/>
            <person name="Trefzer A."/>
            <person name="Kovalchuk A."/>
            <person name="van den Berg M."/>
            <person name="Mueller U."/>
            <person name="Heijne W."/>
            <person name="Wu L."/>
            <person name="Alam M.T."/>
            <person name="Ronning C.M."/>
            <person name="Nierman W.C."/>
            <person name="Bovenberg R.A.L."/>
            <person name="Breitling R."/>
            <person name="Takano E."/>
        </authorList>
    </citation>
    <scope>NUCLEOTIDE SEQUENCE [LARGE SCALE GENOMIC DNA]</scope>
    <source>
        <strain evidence="9">ATCC 27064 / DSM 738 / JCM 4710 / NBRC 13307 / NCIMB 12785 / NRRL 3585 / VKM Ac-602</strain>
        <plasmid evidence="8">pSCL4</plasmid>
    </source>
</reference>
<keyword evidence="6" id="KW-0732">Signal</keyword>
<geneLocation type="plasmid" evidence="8 9">
    <name>pSCL4</name>
</geneLocation>
<evidence type="ECO:0000256" key="4">
    <source>
        <dbReference type="ARBA" id="ARBA00023157"/>
    </source>
</evidence>
<comment type="subcellular location">
    <subcellularLocation>
        <location evidence="1">Secreted</location>
    </subcellularLocation>
</comment>
<sequence length="271" mass="28152">MAGTGGWLRRVVPVVLGMVLAAGSAGSAVAVPVPPPGVLVVGGTDAPAGAYPYQVSLQVQRDFGWYHVCGGSVIDARWVLTAAHCLTGTPAGRIRAWVGANNLFVPGGTTYPAQETITHENYNPRAAGSPNDIGLLKLATPIAFTPLVQPIALPDLPELSGGSATLTGWGRLHGNGPTPETLQHATVTVLPVATCRLRWPGHNLHPLNHLCTFDREAGLSACEGDSGGPLARDGRVIGIVSWGATTCNGQTPSVYTNTGAYRTWITTRTGI</sequence>
<evidence type="ECO:0000313" key="8">
    <source>
        <dbReference type="EMBL" id="EFG03889.2"/>
    </source>
</evidence>
<gene>
    <name evidence="8" type="ORF">SCLAV_p0399</name>
</gene>
<evidence type="ECO:0000256" key="6">
    <source>
        <dbReference type="SAM" id="SignalP"/>
    </source>
</evidence>
<evidence type="ECO:0000256" key="2">
    <source>
        <dbReference type="ARBA" id="ARBA00007664"/>
    </source>
</evidence>
<evidence type="ECO:0000256" key="5">
    <source>
        <dbReference type="RuleBase" id="RU363034"/>
    </source>
</evidence>
<evidence type="ECO:0000313" key="9">
    <source>
        <dbReference type="Proteomes" id="UP000002357"/>
    </source>
</evidence>
<keyword evidence="5 8" id="KW-0645">Protease</keyword>
<comment type="similarity">
    <text evidence="2">Belongs to the peptidase S1 family.</text>
</comment>
<evidence type="ECO:0000256" key="1">
    <source>
        <dbReference type="ARBA" id="ARBA00004613"/>
    </source>
</evidence>
<dbReference type="PROSITE" id="PS00134">
    <property type="entry name" value="TRYPSIN_HIS"/>
    <property type="match status" value="1"/>
</dbReference>
<organism evidence="8 9">
    <name type="scientific">Streptomyces clavuligerus</name>
    <dbReference type="NCBI Taxonomy" id="1901"/>
    <lineage>
        <taxon>Bacteria</taxon>
        <taxon>Bacillati</taxon>
        <taxon>Actinomycetota</taxon>
        <taxon>Actinomycetes</taxon>
        <taxon>Kitasatosporales</taxon>
        <taxon>Streptomycetaceae</taxon>
        <taxon>Streptomyces</taxon>
    </lineage>
</organism>
<dbReference type="InterPro" id="IPR033116">
    <property type="entry name" value="TRYPSIN_SER"/>
</dbReference>
<keyword evidence="8" id="KW-0614">Plasmid</keyword>
<dbReference type="Pfam" id="PF00089">
    <property type="entry name" value="Trypsin"/>
    <property type="match status" value="1"/>
</dbReference>
<dbReference type="PANTHER" id="PTHR24276">
    <property type="entry name" value="POLYSERASE-RELATED"/>
    <property type="match status" value="1"/>
</dbReference>